<reference evidence="3" key="1">
    <citation type="submission" date="2016-10" db="EMBL/GenBank/DDBJ databases">
        <authorList>
            <person name="Varghese N."/>
            <person name="Submissions S."/>
        </authorList>
    </citation>
    <scope>NUCLEOTIDE SEQUENCE [LARGE SCALE GENOMIC DNA]</scope>
    <source>
        <strain evidence="3">DSM 24536</strain>
    </source>
</reference>
<dbReference type="PANTHER" id="PTHR43694">
    <property type="entry name" value="RIBONUCLEASE J"/>
    <property type="match status" value="1"/>
</dbReference>
<dbReference type="EMBL" id="FNHH01000032">
    <property type="protein sequence ID" value="SDN00303.1"/>
    <property type="molecule type" value="Genomic_DNA"/>
</dbReference>
<dbReference type="OrthoDB" id="9789133at2"/>
<name>A0A1G9XVP4_9SPHI</name>
<dbReference type="SUPFAM" id="SSF56281">
    <property type="entry name" value="Metallo-hydrolase/oxidoreductase"/>
    <property type="match status" value="1"/>
</dbReference>
<dbReference type="PANTHER" id="PTHR43694:SF1">
    <property type="entry name" value="RIBONUCLEASE J"/>
    <property type="match status" value="1"/>
</dbReference>
<dbReference type="Pfam" id="PF12706">
    <property type="entry name" value="Lactamase_B_2"/>
    <property type="match status" value="1"/>
</dbReference>
<feature type="domain" description="Metallo-beta-lactamase" evidence="1">
    <location>
        <begin position="13"/>
        <end position="195"/>
    </location>
</feature>
<evidence type="ECO:0000259" key="1">
    <source>
        <dbReference type="SMART" id="SM00849"/>
    </source>
</evidence>
<proteinExistence type="predicted"/>
<evidence type="ECO:0000313" key="3">
    <source>
        <dbReference type="Proteomes" id="UP000199226"/>
    </source>
</evidence>
<dbReference type="Pfam" id="PF07521">
    <property type="entry name" value="RMMBL"/>
    <property type="match status" value="1"/>
</dbReference>
<dbReference type="InterPro" id="IPR001279">
    <property type="entry name" value="Metallo-B-lactamas"/>
</dbReference>
<evidence type="ECO:0000313" key="2">
    <source>
        <dbReference type="EMBL" id="SDN00303.1"/>
    </source>
</evidence>
<sequence>MKAKIYRGTKEIGGTCVELTAENGKILWVDLGAPLDDKNPDIGYANKKVDALLISHPHQDHFGLMEKVGVDVPIYIGELAYDFINTTKLFIGLPLLKGNHKKNKPWQTFTIAGTFKIESFLTDHSTPESFSFIIEADGKRVFYSGDFRATGRKKIVFDKIIEAPPKDIDLLLIEGTMVERANHIYLTEESVEEGIYNVIKKQKNISFVISSAQNIDRLVSIIRACKKSGKKVVIDVYTSWLLDMLHKQSGNVPTMEWEEIRVFDHPGQMERITEKSFDEFRARIQTNRIGPDIFKKPSDFIYFVRNPNMKLVDKLRKYGKINIIYSQWEGYLKEDHKQYFTDNINALKVDKDIVYHSIHTSGHATIPDLMKFAKAINSNKIIPIHTAFPEKFKQEFEKNGFSNVNLWEDGIDYLI</sequence>
<dbReference type="Gene3D" id="3.60.15.10">
    <property type="entry name" value="Ribonuclease Z/Hydroxyacylglutathione hydrolase-like"/>
    <property type="match status" value="1"/>
</dbReference>
<dbReference type="AlphaFoldDB" id="A0A1G9XVP4"/>
<protein>
    <submittedName>
        <fullName evidence="2">Ribonuclease J</fullName>
    </submittedName>
</protein>
<dbReference type="STRING" id="990371.SAMN05421813_13237"/>
<organism evidence="2 3">
    <name type="scientific">Daejeonella rubra</name>
    <dbReference type="NCBI Taxonomy" id="990371"/>
    <lineage>
        <taxon>Bacteria</taxon>
        <taxon>Pseudomonadati</taxon>
        <taxon>Bacteroidota</taxon>
        <taxon>Sphingobacteriia</taxon>
        <taxon>Sphingobacteriales</taxon>
        <taxon>Sphingobacteriaceae</taxon>
        <taxon>Daejeonella</taxon>
    </lineage>
</organism>
<dbReference type="SMART" id="SM00849">
    <property type="entry name" value="Lactamase_B"/>
    <property type="match status" value="1"/>
</dbReference>
<accession>A0A1G9XVP4</accession>
<dbReference type="InterPro" id="IPR036866">
    <property type="entry name" value="RibonucZ/Hydroxyglut_hydro"/>
</dbReference>
<dbReference type="RefSeq" id="WP_090706684.1">
    <property type="nucleotide sequence ID" value="NZ_FNHH01000032.1"/>
</dbReference>
<keyword evidence="3" id="KW-1185">Reference proteome</keyword>
<dbReference type="Proteomes" id="UP000199226">
    <property type="component" value="Unassembled WGS sequence"/>
</dbReference>
<dbReference type="InterPro" id="IPR011108">
    <property type="entry name" value="RMMBL"/>
</dbReference>
<gene>
    <name evidence="2" type="ORF">SAMN05421813_13237</name>
</gene>